<dbReference type="GO" id="GO:0005634">
    <property type="term" value="C:nucleus"/>
    <property type="evidence" value="ECO:0007669"/>
    <property type="project" value="TreeGrafter"/>
</dbReference>
<dbReference type="EMBL" id="JARKIE010000179">
    <property type="protein sequence ID" value="KAJ7670510.1"/>
    <property type="molecule type" value="Genomic_DNA"/>
</dbReference>
<evidence type="ECO:0000313" key="7">
    <source>
        <dbReference type="Proteomes" id="UP001221757"/>
    </source>
</evidence>
<keyword evidence="7" id="KW-1185">Reference proteome</keyword>
<keyword evidence="4" id="KW-0732">Signal</keyword>
<dbReference type="InterPro" id="IPR008030">
    <property type="entry name" value="NmrA-like"/>
</dbReference>
<comment type="caution">
    <text evidence="6">The sequence shown here is derived from an EMBL/GenBank/DDBJ whole genome shotgun (WGS) entry which is preliminary data.</text>
</comment>
<reference evidence="6" key="1">
    <citation type="submission" date="2023-03" db="EMBL/GenBank/DDBJ databases">
        <title>Massive genome expansion in bonnet fungi (Mycena s.s.) driven by repeated elements and novel gene families across ecological guilds.</title>
        <authorList>
            <consortium name="Lawrence Berkeley National Laboratory"/>
            <person name="Harder C.B."/>
            <person name="Miyauchi S."/>
            <person name="Viragh M."/>
            <person name="Kuo A."/>
            <person name="Thoen E."/>
            <person name="Andreopoulos B."/>
            <person name="Lu D."/>
            <person name="Skrede I."/>
            <person name="Drula E."/>
            <person name="Henrissat B."/>
            <person name="Morin E."/>
            <person name="Kohler A."/>
            <person name="Barry K."/>
            <person name="LaButti K."/>
            <person name="Morin E."/>
            <person name="Salamov A."/>
            <person name="Lipzen A."/>
            <person name="Mereny Z."/>
            <person name="Hegedus B."/>
            <person name="Baldrian P."/>
            <person name="Stursova M."/>
            <person name="Weitz H."/>
            <person name="Taylor A."/>
            <person name="Grigoriev I.V."/>
            <person name="Nagy L.G."/>
            <person name="Martin F."/>
            <person name="Kauserud H."/>
        </authorList>
    </citation>
    <scope>NUCLEOTIDE SEQUENCE</scope>
    <source>
        <strain evidence="6">CBHHK067</strain>
    </source>
</reference>
<comment type="similarity">
    <text evidence="1">Belongs to the NmrA-type oxidoreductase family.</text>
</comment>
<evidence type="ECO:0000256" key="4">
    <source>
        <dbReference type="SAM" id="SignalP"/>
    </source>
</evidence>
<keyword evidence="2" id="KW-0521">NADP</keyword>
<organism evidence="6 7">
    <name type="scientific">Mycena rosella</name>
    <name type="common">Pink bonnet</name>
    <name type="synonym">Agaricus rosellus</name>
    <dbReference type="NCBI Taxonomy" id="1033263"/>
    <lineage>
        <taxon>Eukaryota</taxon>
        <taxon>Fungi</taxon>
        <taxon>Dikarya</taxon>
        <taxon>Basidiomycota</taxon>
        <taxon>Agaricomycotina</taxon>
        <taxon>Agaricomycetes</taxon>
        <taxon>Agaricomycetidae</taxon>
        <taxon>Agaricales</taxon>
        <taxon>Marasmiineae</taxon>
        <taxon>Mycenaceae</taxon>
        <taxon>Mycena</taxon>
    </lineage>
</organism>
<dbReference type="Pfam" id="PF05368">
    <property type="entry name" value="NmrA"/>
    <property type="match status" value="1"/>
</dbReference>
<evidence type="ECO:0000256" key="3">
    <source>
        <dbReference type="ARBA" id="ARBA00023002"/>
    </source>
</evidence>
<gene>
    <name evidence="6" type="ORF">B0H17DRAFT_1085722</name>
</gene>
<evidence type="ECO:0000256" key="1">
    <source>
        <dbReference type="ARBA" id="ARBA00006328"/>
    </source>
</evidence>
<dbReference type="InterPro" id="IPR051164">
    <property type="entry name" value="NmrA-like_oxidored"/>
</dbReference>
<dbReference type="GO" id="GO:0016491">
    <property type="term" value="F:oxidoreductase activity"/>
    <property type="evidence" value="ECO:0007669"/>
    <property type="project" value="UniProtKB-KW"/>
</dbReference>
<sequence length="213" mass="23473">MMVDAAKAVGVGLLIWSALESVSGISKGKYVHVDHFDGKADITAYAHASGVPLIIAQNGWYATNHMLLDGFVPRKDPEADGAYVLALPMGEDTIVPIIDAARDYGLFVREAIESPAFGPGSEVLASGEDISLRDMCAQLSQKSRYKRISDEEFMAATKQPHRIALEFLENAKFCEEFGYFGDKDTKPSREHLSRTPRTWADFVRATDWSSILV</sequence>
<dbReference type="AlphaFoldDB" id="A0AAD7CZ47"/>
<evidence type="ECO:0000313" key="6">
    <source>
        <dbReference type="EMBL" id="KAJ7670510.1"/>
    </source>
</evidence>
<feature type="signal peptide" evidence="4">
    <location>
        <begin position="1"/>
        <end position="24"/>
    </location>
</feature>
<feature type="domain" description="NmrA-like" evidence="5">
    <location>
        <begin position="2"/>
        <end position="202"/>
    </location>
</feature>
<feature type="chain" id="PRO_5042199177" description="NmrA-like domain-containing protein" evidence="4">
    <location>
        <begin position="25"/>
        <end position="213"/>
    </location>
</feature>
<dbReference type="SUPFAM" id="SSF51735">
    <property type="entry name" value="NAD(P)-binding Rossmann-fold domains"/>
    <property type="match status" value="1"/>
</dbReference>
<dbReference type="PANTHER" id="PTHR42748">
    <property type="entry name" value="NITROGEN METABOLITE REPRESSION PROTEIN NMRA FAMILY MEMBER"/>
    <property type="match status" value="1"/>
</dbReference>
<dbReference type="Proteomes" id="UP001221757">
    <property type="component" value="Unassembled WGS sequence"/>
</dbReference>
<name>A0AAD7CZ47_MYCRO</name>
<keyword evidence="3" id="KW-0560">Oxidoreductase</keyword>
<evidence type="ECO:0000256" key="2">
    <source>
        <dbReference type="ARBA" id="ARBA00022857"/>
    </source>
</evidence>
<dbReference type="InterPro" id="IPR036291">
    <property type="entry name" value="NAD(P)-bd_dom_sf"/>
</dbReference>
<dbReference type="Gene3D" id="3.40.50.720">
    <property type="entry name" value="NAD(P)-binding Rossmann-like Domain"/>
    <property type="match status" value="1"/>
</dbReference>
<proteinExistence type="inferred from homology"/>
<protein>
    <recommendedName>
        <fullName evidence="5">NmrA-like domain-containing protein</fullName>
    </recommendedName>
</protein>
<dbReference type="PANTHER" id="PTHR42748:SF30">
    <property type="entry name" value="NMRA-LIKE DOMAIN-CONTAINING PROTEIN"/>
    <property type="match status" value="1"/>
</dbReference>
<accession>A0AAD7CZ47</accession>
<evidence type="ECO:0000259" key="5">
    <source>
        <dbReference type="Pfam" id="PF05368"/>
    </source>
</evidence>